<dbReference type="InterPro" id="IPR043504">
    <property type="entry name" value="Peptidase_S1_PA_chymotrypsin"/>
</dbReference>
<dbReference type="PANTHER" id="PTHR24252:SF7">
    <property type="entry name" value="HYALIN"/>
    <property type="match status" value="1"/>
</dbReference>
<sequence length="277" mass="30069">MMIKLLAICMLLGLTVGYRLKSRFLQNRLRPRYGPMSIVGGTDAYENSVPWQVSIKSSDYNHFCGGSLVRGKNGLAVVTAAHCVSDGTQASSIQVVVGRHSLAQQSESEKTYQVSEIKNHPQYNADTFDNDIAVLFVQGEISETEQVGPIQLPKEDSSVFNGQECLISGWGALKEGGEEGPEILQEAWVDLFSNAMCYGKYNDGFNRNLMICGGKEEGGVDSCQGDSGGPFACFDDDWNPILVGVTSWGEGCARADKPGVYADVYKLKSWLNGVLGL</sequence>
<comment type="caution">
    <text evidence="9">The sequence shown here is derived from an EMBL/GenBank/DDBJ whole genome shotgun (WGS) entry which is preliminary data.</text>
</comment>
<reference evidence="9" key="1">
    <citation type="submission" date="2021-03" db="EMBL/GenBank/DDBJ databases">
        <authorList>
            <person name="Bekaert M."/>
        </authorList>
    </citation>
    <scope>NUCLEOTIDE SEQUENCE</scope>
</reference>
<dbReference type="SUPFAM" id="SSF50494">
    <property type="entry name" value="Trypsin-like serine proteases"/>
    <property type="match status" value="1"/>
</dbReference>
<organism evidence="9 10">
    <name type="scientific">Mytilus edulis</name>
    <name type="common">Blue mussel</name>
    <dbReference type="NCBI Taxonomy" id="6550"/>
    <lineage>
        <taxon>Eukaryota</taxon>
        <taxon>Metazoa</taxon>
        <taxon>Spiralia</taxon>
        <taxon>Lophotrochozoa</taxon>
        <taxon>Mollusca</taxon>
        <taxon>Bivalvia</taxon>
        <taxon>Autobranchia</taxon>
        <taxon>Pteriomorphia</taxon>
        <taxon>Mytilida</taxon>
        <taxon>Mytiloidea</taxon>
        <taxon>Mytilidae</taxon>
        <taxon>Mytilinae</taxon>
        <taxon>Mytilus</taxon>
    </lineage>
</organism>
<keyword evidence="4 6" id="KW-0720">Serine protease</keyword>
<gene>
    <name evidence="9" type="ORF">MEDL_20580</name>
</gene>
<accession>A0A8S3RE63</accession>
<dbReference type="InterPro" id="IPR018114">
    <property type="entry name" value="TRYPSIN_HIS"/>
</dbReference>
<feature type="domain" description="Peptidase S1" evidence="8">
    <location>
        <begin position="38"/>
        <end position="276"/>
    </location>
</feature>
<dbReference type="PANTHER" id="PTHR24252">
    <property type="entry name" value="ACROSIN-RELATED"/>
    <property type="match status" value="1"/>
</dbReference>
<dbReference type="InterPro" id="IPR009003">
    <property type="entry name" value="Peptidase_S1_PA"/>
</dbReference>
<evidence type="ECO:0000256" key="4">
    <source>
        <dbReference type="ARBA" id="ARBA00022825"/>
    </source>
</evidence>
<evidence type="ECO:0000256" key="7">
    <source>
        <dbReference type="SAM" id="SignalP"/>
    </source>
</evidence>
<dbReference type="PROSITE" id="PS00134">
    <property type="entry name" value="TRYPSIN_HIS"/>
    <property type="match status" value="1"/>
</dbReference>
<evidence type="ECO:0000256" key="5">
    <source>
        <dbReference type="ARBA" id="ARBA00023157"/>
    </source>
</evidence>
<dbReference type="CDD" id="cd00190">
    <property type="entry name" value="Tryp_SPc"/>
    <property type="match status" value="1"/>
</dbReference>
<dbReference type="Gene3D" id="2.40.10.10">
    <property type="entry name" value="Trypsin-like serine proteases"/>
    <property type="match status" value="1"/>
</dbReference>
<dbReference type="InterPro" id="IPR001314">
    <property type="entry name" value="Peptidase_S1A"/>
</dbReference>
<evidence type="ECO:0000313" key="10">
    <source>
        <dbReference type="Proteomes" id="UP000683360"/>
    </source>
</evidence>
<keyword evidence="10" id="KW-1185">Reference proteome</keyword>
<proteinExistence type="inferred from homology"/>
<name>A0A8S3RE63_MYTED</name>
<evidence type="ECO:0000256" key="2">
    <source>
        <dbReference type="ARBA" id="ARBA00022670"/>
    </source>
</evidence>
<dbReference type="AlphaFoldDB" id="A0A8S3RE63"/>
<dbReference type="InterPro" id="IPR033116">
    <property type="entry name" value="TRYPSIN_SER"/>
</dbReference>
<feature type="signal peptide" evidence="7">
    <location>
        <begin position="1"/>
        <end position="17"/>
    </location>
</feature>
<dbReference type="PROSITE" id="PS00135">
    <property type="entry name" value="TRYPSIN_SER"/>
    <property type="match status" value="1"/>
</dbReference>
<dbReference type="EMBL" id="CAJPWZ010001045">
    <property type="protein sequence ID" value="CAG2206246.1"/>
    <property type="molecule type" value="Genomic_DNA"/>
</dbReference>
<dbReference type="PRINTS" id="PR00722">
    <property type="entry name" value="CHYMOTRYPSIN"/>
</dbReference>
<keyword evidence="3 6" id="KW-0378">Hydrolase</keyword>
<keyword evidence="5" id="KW-1015">Disulfide bond</keyword>
<evidence type="ECO:0000256" key="3">
    <source>
        <dbReference type="ARBA" id="ARBA00022801"/>
    </source>
</evidence>
<dbReference type="OrthoDB" id="9425590at2759"/>
<dbReference type="GO" id="GO:0004252">
    <property type="term" value="F:serine-type endopeptidase activity"/>
    <property type="evidence" value="ECO:0007669"/>
    <property type="project" value="InterPro"/>
</dbReference>
<keyword evidence="2 6" id="KW-0645">Protease</keyword>
<dbReference type="Proteomes" id="UP000683360">
    <property type="component" value="Unassembled WGS sequence"/>
</dbReference>
<evidence type="ECO:0000256" key="6">
    <source>
        <dbReference type="RuleBase" id="RU363034"/>
    </source>
</evidence>
<keyword evidence="7" id="KW-0732">Signal</keyword>
<dbReference type="GO" id="GO:0006508">
    <property type="term" value="P:proteolysis"/>
    <property type="evidence" value="ECO:0007669"/>
    <property type="project" value="UniProtKB-KW"/>
</dbReference>
<dbReference type="InterPro" id="IPR001254">
    <property type="entry name" value="Trypsin_dom"/>
</dbReference>
<dbReference type="SMART" id="SM00020">
    <property type="entry name" value="Tryp_SPc"/>
    <property type="match status" value="1"/>
</dbReference>
<dbReference type="FunFam" id="2.40.10.10:FF:000077">
    <property type="entry name" value="Predicted protein"/>
    <property type="match status" value="1"/>
</dbReference>
<dbReference type="Pfam" id="PF00089">
    <property type="entry name" value="Trypsin"/>
    <property type="match status" value="1"/>
</dbReference>
<dbReference type="PROSITE" id="PS50240">
    <property type="entry name" value="TRYPSIN_DOM"/>
    <property type="match status" value="1"/>
</dbReference>
<evidence type="ECO:0000259" key="8">
    <source>
        <dbReference type="PROSITE" id="PS50240"/>
    </source>
</evidence>
<comment type="similarity">
    <text evidence="1">Belongs to the peptidase S1 family.</text>
</comment>
<evidence type="ECO:0000256" key="1">
    <source>
        <dbReference type="ARBA" id="ARBA00007664"/>
    </source>
</evidence>
<feature type="chain" id="PRO_5035836296" evidence="7">
    <location>
        <begin position="18"/>
        <end position="277"/>
    </location>
</feature>
<protein>
    <submittedName>
        <fullName evidence="9">TMPRSS9</fullName>
        <ecNumber evidence="9">3.4.21.-</ecNumber>
    </submittedName>
</protein>
<dbReference type="EC" id="3.4.21.-" evidence="9"/>
<evidence type="ECO:0000313" key="9">
    <source>
        <dbReference type="EMBL" id="CAG2206246.1"/>
    </source>
</evidence>